<comment type="caution">
    <text evidence="1">The sequence shown here is derived from an EMBL/GenBank/DDBJ whole genome shotgun (WGS) entry which is preliminary data.</text>
</comment>
<gene>
    <name evidence="1" type="ORF">LCGC14_2370790</name>
</gene>
<reference evidence="1" key="1">
    <citation type="journal article" date="2015" name="Nature">
        <title>Complex archaea that bridge the gap between prokaryotes and eukaryotes.</title>
        <authorList>
            <person name="Spang A."/>
            <person name="Saw J.H."/>
            <person name="Jorgensen S.L."/>
            <person name="Zaremba-Niedzwiedzka K."/>
            <person name="Martijn J."/>
            <person name="Lind A.E."/>
            <person name="van Eijk R."/>
            <person name="Schleper C."/>
            <person name="Guy L."/>
            <person name="Ettema T.J."/>
        </authorList>
    </citation>
    <scope>NUCLEOTIDE SEQUENCE</scope>
</reference>
<sequence>HDRNGYRRHWEKIEPTLYVSMHGGLSRAFYECDEEDADGAVFDINLFKEDST</sequence>
<proteinExistence type="predicted"/>
<dbReference type="EMBL" id="LAZR01034942">
    <property type="protein sequence ID" value="KKL28878.1"/>
    <property type="molecule type" value="Genomic_DNA"/>
</dbReference>
<protein>
    <submittedName>
        <fullName evidence="1">Uncharacterized protein</fullName>
    </submittedName>
</protein>
<evidence type="ECO:0000313" key="1">
    <source>
        <dbReference type="EMBL" id="KKL28878.1"/>
    </source>
</evidence>
<dbReference type="AlphaFoldDB" id="A0A0F9EYJ5"/>
<organism evidence="1">
    <name type="scientific">marine sediment metagenome</name>
    <dbReference type="NCBI Taxonomy" id="412755"/>
    <lineage>
        <taxon>unclassified sequences</taxon>
        <taxon>metagenomes</taxon>
        <taxon>ecological metagenomes</taxon>
    </lineage>
</organism>
<accession>A0A0F9EYJ5</accession>
<name>A0A0F9EYJ5_9ZZZZ</name>
<feature type="non-terminal residue" evidence="1">
    <location>
        <position position="1"/>
    </location>
</feature>